<dbReference type="EMBL" id="JABFAA010000008">
    <property type="protein sequence ID" value="MBA0688549.1"/>
    <property type="molecule type" value="Genomic_DNA"/>
</dbReference>
<dbReference type="AlphaFoldDB" id="A0A7J8XP91"/>
<dbReference type="InterPro" id="IPR013320">
    <property type="entry name" value="ConA-like_dom_sf"/>
</dbReference>
<name>A0A7J8XP91_GOSAI</name>
<evidence type="ECO:0000313" key="1">
    <source>
        <dbReference type="EMBL" id="MBA0688549.1"/>
    </source>
</evidence>
<dbReference type="PANTHER" id="PTHR31062">
    <property type="entry name" value="XYLOGLUCAN ENDOTRANSGLUCOSYLASE/HYDROLASE PROTEIN 8-RELATED"/>
    <property type="match status" value="1"/>
</dbReference>
<organism evidence="1 2">
    <name type="scientific">Gossypium aridum</name>
    <name type="common">American cotton</name>
    <name type="synonym">Erioxylum aridum</name>
    <dbReference type="NCBI Taxonomy" id="34290"/>
    <lineage>
        <taxon>Eukaryota</taxon>
        <taxon>Viridiplantae</taxon>
        <taxon>Streptophyta</taxon>
        <taxon>Embryophyta</taxon>
        <taxon>Tracheophyta</taxon>
        <taxon>Spermatophyta</taxon>
        <taxon>Magnoliopsida</taxon>
        <taxon>eudicotyledons</taxon>
        <taxon>Gunneridae</taxon>
        <taxon>Pentapetalae</taxon>
        <taxon>rosids</taxon>
        <taxon>malvids</taxon>
        <taxon>Malvales</taxon>
        <taxon>Malvaceae</taxon>
        <taxon>Malvoideae</taxon>
        <taxon>Gossypium</taxon>
    </lineage>
</organism>
<dbReference type="GO" id="GO:0004553">
    <property type="term" value="F:hydrolase activity, hydrolyzing O-glycosyl compounds"/>
    <property type="evidence" value="ECO:0007669"/>
    <property type="project" value="InterPro"/>
</dbReference>
<gene>
    <name evidence="1" type="ORF">Goari_006326</name>
</gene>
<dbReference type="InterPro" id="IPR044791">
    <property type="entry name" value="Beta-glucanase/XTH"/>
</dbReference>
<proteinExistence type="predicted"/>
<evidence type="ECO:0000313" key="2">
    <source>
        <dbReference type="Proteomes" id="UP000593577"/>
    </source>
</evidence>
<sequence>MKIYSSLWNVDDWATRGGLEKTNWSKALFIASYKGFYINKFESLLEAKFCAT</sequence>
<accession>A0A7J8XP91</accession>
<dbReference type="Proteomes" id="UP000593577">
    <property type="component" value="Unassembled WGS sequence"/>
</dbReference>
<keyword evidence="2" id="KW-1185">Reference proteome</keyword>
<dbReference type="SUPFAM" id="SSF49899">
    <property type="entry name" value="Concanavalin A-like lectins/glucanases"/>
    <property type="match status" value="1"/>
</dbReference>
<dbReference type="Gene3D" id="2.60.120.200">
    <property type="match status" value="1"/>
</dbReference>
<reference evidence="1 2" key="1">
    <citation type="journal article" date="2019" name="Genome Biol. Evol.">
        <title>Insights into the evolution of the New World diploid cottons (Gossypium, subgenus Houzingenia) based on genome sequencing.</title>
        <authorList>
            <person name="Grover C.E."/>
            <person name="Arick M.A. 2nd"/>
            <person name="Thrash A."/>
            <person name="Conover J.L."/>
            <person name="Sanders W.S."/>
            <person name="Peterson D.G."/>
            <person name="Frelichowski J.E."/>
            <person name="Scheffler J.A."/>
            <person name="Scheffler B.E."/>
            <person name="Wendel J.F."/>
        </authorList>
    </citation>
    <scope>NUCLEOTIDE SEQUENCE [LARGE SCALE GENOMIC DNA]</scope>
    <source>
        <strain evidence="1">185</strain>
        <tissue evidence="1">Leaf</tissue>
    </source>
</reference>
<comment type="caution">
    <text evidence="1">The sequence shown here is derived from an EMBL/GenBank/DDBJ whole genome shotgun (WGS) entry which is preliminary data.</text>
</comment>
<protein>
    <submittedName>
        <fullName evidence="1">Uncharacterized protein</fullName>
    </submittedName>
</protein>